<sequence>MKNFYVILIVVSVVAGLALGYGIWGKDKANLEKLQKTLEEKEVSYSRTLAESEELRNLSKELRGKISGLETDNNEFKDILKKINELIEAKIGRASAPAEDVSTEAAPPTDVAPAEAAPIDIAPTDAAPTDVAPAKAAPADAAPDDVAPVTPEAVPADAAPAKAVPAKAAPVVEPAPTPETKVEAAPVKAVPPEAVPTDVVPAD</sequence>
<feature type="coiled-coil region" evidence="1">
    <location>
        <begin position="31"/>
        <end position="72"/>
    </location>
</feature>
<evidence type="ECO:0000256" key="1">
    <source>
        <dbReference type="SAM" id="Coils"/>
    </source>
</evidence>
<accession>A0A3B0VR42</accession>
<dbReference type="EMBL" id="UOEZ01000007">
    <property type="protein sequence ID" value="VAW34706.1"/>
    <property type="molecule type" value="Genomic_DNA"/>
</dbReference>
<feature type="region of interest" description="Disordered" evidence="2">
    <location>
        <begin position="124"/>
        <end position="164"/>
    </location>
</feature>
<evidence type="ECO:0000313" key="3">
    <source>
        <dbReference type="EMBL" id="VAW34706.1"/>
    </source>
</evidence>
<keyword evidence="1" id="KW-0175">Coiled coil</keyword>
<feature type="non-terminal residue" evidence="3">
    <location>
        <position position="203"/>
    </location>
</feature>
<name>A0A3B0VR42_9ZZZZ</name>
<evidence type="ECO:0000256" key="2">
    <source>
        <dbReference type="SAM" id="MobiDB-lite"/>
    </source>
</evidence>
<organism evidence="3">
    <name type="scientific">hydrothermal vent metagenome</name>
    <dbReference type="NCBI Taxonomy" id="652676"/>
    <lineage>
        <taxon>unclassified sequences</taxon>
        <taxon>metagenomes</taxon>
        <taxon>ecological metagenomes</taxon>
    </lineage>
</organism>
<protein>
    <submittedName>
        <fullName evidence="3">Uncharacterized protein</fullName>
    </submittedName>
</protein>
<proteinExistence type="predicted"/>
<gene>
    <name evidence="3" type="ORF">MNBD_DELTA02-407</name>
</gene>
<reference evidence="3" key="1">
    <citation type="submission" date="2018-06" db="EMBL/GenBank/DDBJ databases">
        <authorList>
            <person name="Zhirakovskaya E."/>
        </authorList>
    </citation>
    <scope>NUCLEOTIDE SEQUENCE</scope>
</reference>
<feature type="region of interest" description="Disordered" evidence="2">
    <location>
        <begin position="170"/>
        <end position="189"/>
    </location>
</feature>
<dbReference type="AlphaFoldDB" id="A0A3B0VR42"/>